<organism evidence="2 3">
    <name type="scientific">Nesidiocoris tenuis</name>
    <dbReference type="NCBI Taxonomy" id="355587"/>
    <lineage>
        <taxon>Eukaryota</taxon>
        <taxon>Metazoa</taxon>
        <taxon>Ecdysozoa</taxon>
        <taxon>Arthropoda</taxon>
        <taxon>Hexapoda</taxon>
        <taxon>Insecta</taxon>
        <taxon>Pterygota</taxon>
        <taxon>Neoptera</taxon>
        <taxon>Paraneoptera</taxon>
        <taxon>Hemiptera</taxon>
        <taxon>Heteroptera</taxon>
        <taxon>Panheteroptera</taxon>
        <taxon>Cimicomorpha</taxon>
        <taxon>Miridae</taxon>
        <taxon>Dicyphina</taxon>
        <taxon>Nesidiocoris</taxon>
    </lineage>
</organism>
<dbReference type="Proteomes" id="UP001307889">
    <property type="component" value="Chromosome 4"/>
</dbReference>
<sequence>MIMKLIFAIILIHSAVGDRFGASNPLSTLKSRVDRVMNNLDSLKREVRLNLDRQVYNVKINNMESVNKAVNPAMDRISNKVNEAKKQGRNVDHCLEEARVALRSYSTNAFDQLNKCDKAAHSRVESTISSVETPLTQAASQIKNAADQVALSCVGSSGIMGYEICVNRNMVPVANSVGNLETTYRTVEETIRSTSRSAITESYSCLSNAVSSIFKSTSQVESTANNCVKA</sequence>
<proteinExistence type="predicted"/>
<evidence type="ECO:0000313" key="3">
    <source>
        <dbReference type="Proteomes" id="UP001307889"/>
    </source>
</evidence>
<gene>
    <name evidence="2" type="ORF">NTJ_06803</name>
</gene>
<evidence type="ECO:0000313" key="2">
    <source>
        <dbReference type="EMBL" id="BES93994.1"/>
    </source>
</evidence>
<dbReference type="Gene3D" id="1.20.120.20">
    <property type="entry name" value="Apolipoprotein"/>
    <property type="match status" value="1"/>
</dbReference>
<protein>
    <recommendedName>
        <fullName evidence="4">Protein TsetseEP domain-containing protein</fullName>
    </recommendedName>
</protein>
<name>A0ABN7ARB0_9HEMI</name>
<keyword evidence="1" id="KW-0732">Signal</keyword>
<keyword evidence="3" id="KW-1185">Reference proteome</keyword>
<evidence type="ECO:0000256" key="1">
    <source>
        <dbReference type="SAM" id="SignalP"/>
    </source>
</evidence>
<reference evidence="2 3" key="1">
    <citation type="submission" date="2023-09" db="EMBL/GenBank/DDBJ databases">
        <title>Nesidiocoris tenuis whole genome shotgun sequence.</title>
        <authorList>
            <person name="Shibata T."/>
            <person name="Shimoda M."/>
            <person name="Kobayashi T."/>
            <person name="Uehara T."/>
        </authorList>
    </citation>
    <scope>NUCLEOTIDE SEQUENCE [LARGE SCALE GENOMIC DNA]</scope>
    <source>
        <strain evidence="2 3">Japan</strain>
    </source>
</reference>
<accession>A0ABN7ARB0</accession>
<dbReference type="EMBL" id="AP028912">
    <property type="protein sequence ID" value="BES93994.1"/>
    <property type="molecule type" value="Genomic_DNA"/>
</dbReference>
<evidence type="ECO:0008006" key="4">
    <source>
        <dbReference type="Google" id="ProtNLM"/>
    </source>
</evidence>
<feature type="signal peptide" evidence="1">
    <location>
        <begin position="1"/>
        <end position="17"/>
    </location>
</feature>
<feature type="chain" id="PRO_5047204958" description="Protein TsetseEP domain-containing protein" evidence="1">
    <location>
        <begin position="18"/>
        <end position="230"/>
    </location>
</feature>